<gene>
    <name evidence="2" type="ORF">SAMN04488099_101258</name>
</gene>
<sequence length="139" mass="15995">MYDAKTKETDNSVRTFIEAVESDAKKADAYRLLEIFQEETGFEPKLWGPSIIGFGKYHYRYASGHEGDAPLAAFSPRKGKISLYLMYDSPERDQLLESFGKHKTGKACVYINKLDDVDQLILKELIRKTVDTYQKLYPE</sequence>
<feature type="domain" description="YdhG-like" evidence="1">
    <location>
        <begin position="25"/>
        <end position="130"/>
    </location>
</feature>
<dbReference type="InterPro" id="IPR014922">
    <property type="entry name" value="YdhG-like"/>
</dbReference>
<dbReference type="RefSeq" id="WP_091478456.1">
    <property type="nucleotide sequence ID" value="NZ_BJYC01000001.1"/>
</dbReference>
<evidence type="ECO:0000313" key="3">
    <source>
        <dbReference type="Proteomes" id="UP000199081"/>
    </source>
</evidence>
<evidence type="ECO:0000259" key="1">
    <source>
        <dbReference type="Pfam" id="PF08818"/>
    </source>
</evidence>
<name>A0A1H7FFZ2_9LACT</name>
<dbReference type="AlphaFoldDB" id="A0A1H7FFZ2"/>
<proteinExistence type="predicted"/>
<evidence type="ECO:0000313" key="2">
    <source>
        <dbReference type="EMBL" id="SEK23342.1"/>
    </source>
</evidence>
<reference evidence="3" key="1">
    <citation type="submission" date="2016-10" db="EMBL/GenBank/DDBJ databases">
        <authorList>
            <person name="Varghese N."/>
            <person name="Submissions S."/>
        </authorList>
    </citation>
    <scope>NUCLEOTIDE SEQUENCE [LARGE SCALE GENOMIC DNA]</scope>
    <source>
        <strain evidence="3">DSM 19183</strain>
    </source>
</reference>
<accession>A0A1H7FFZ2</accession>
<dbReference type="STRING" id="426702.SAMN04488099_101258"/>
<dbReference type="OrthoDB" id="5951444at2"/>
<protein>
    <recommendedName>
        <fullName evidence="1">YdhG-like domain-containing protein</fullName>
    </recommendedName>
</protein>
<dbReference type="EMBL" id="FNZU01000001">
    <property type="protein sequence ID" value="SEK23342.1"/>
    <property type="molecule type" value="Genomic_DNA"/>
</dbReference>
<organism evidence="2 3">
    <name type="scientific">Alkalibacterium pelagium</name>
    <dbReference type="NCBI Taxonomy" id="426702"/>
    <lineage>
        <taxon>Bacteria</taxon>
        <taxon>Bacillati</taxon>
        <taxon>Bacillota</taxon>
        <taxon>Bacilli</taxon>
        <taxon>Lactobacillales</taxon>
        <taxon>Carnobacteriaceae</taxon>
        <taxon>Alkalibacterium</taxon>
    </lineage>
</organism>
<keyword evidence="3" id="KW-1185">Reference proteome</keyword>
<dbReference type="Proteomes" id="UP000199081">
    <property type="component" value="Unassembled WGS sequence"/>
</dbReference>
<dbReference type="Pfam" id="PF08818">
    <property type="entry name" value="DUF1801"/>
    <property type="match status" value="1"/>
</dbReference>